<feature type="domain" description="Gcp-like" evidence="1">
    <location>
        <begin position="33"/>
        <end position="144"/>
    </location>
</feature>
<protein>
    <submittedName>
        <fullName evidence="2">Unannotated protein</fullName>
    </submittedName>
</protein>
<evidence type="ECO:0000259" key="1">
    <source>
        <dbReference type="Pfam" id="PF00814"/>
    </source>
</evidence>
<organism evidence="2">
    <name type="scientific">freshwater metagenome</name>
    <dbReference type="NCBI Taxonomy" id="449393"/>
    <lineage>
        <taxon>unclassified sequences</taxon>
        <taxon>metagenomes</taxon>
        <taxon>ecological metagenomes</taxon>
    </lineage>
</organism>
<dbReference type="SUPFAM" id="SSF53067">
    <property type="entry name" value="Actin-like ATPase domain"/>
    <property type="match status" value="2"/>
</dbReference>
<dbReference type="GO" id="GO:0005829">
    <property type="term" value="C:cytosol"/>
    <property type="evidence" value="ECO:0007669"/>
    <property type="project" value="TreeGrafter"/>
</dbReference>
<dbReference type="PANTHER" id="PTHR11735:SF11">
    <property type="entry name" value="TRNA THREONYLCARBAMOYLADENOSINE BIOSYNTHESIS PROTEIN TSAB"/>
    <property type="match status" value="1"/>
</dbReference>
<dbReference type="InterPro" id="IPR000905">
    <property type="entry name" value="Gcp-like_dom"/>
</dbReference>
<dbReference type="PANTHER" id="PTHR11735">
    <property type="entry name" value="TRNA N6-ADENOSINE THREONYLCARBAMOYLTRANSFERASE"/>
    <property type="match status" value="1"/>
</dbReference>
<dbReference type="EMBL" id="CAEZWR010000143">
    <property type="protein sequence ID" value="CAB4672123.1"/>
    <property type="molecule type" value="Genomic_DNA"/>
</dbReference>
<gene>
    <name evidence="2" type="ORF">UFOPK2282_01135</name>
</gene>
<dbReference type="GO" id="GO:0002949">
    <property type="term" value="P:tRNA threonylcarbamoyladenosine modification"/>
    <property type="evidence" value="ECO:0007669"/>
    <property type="project" value="InterPro"/>
</dbReference>
<name>A0A6J6MIC4_9ZZZZ</name>
<dbReference type="InterPro" id="IPR022496">
    <property type="entry name" value="T6A_TsaB"/>
</dbReference>
<dbReference type="Pfam" id="PF00814">
    <property type="entry name" value="TsaD"/>
    <property type="match status" value="1"/>
</dbReference>
<accession>A0A6J6MIC4</accession>
<evidence type="ECO:0000313" key="2">
    <source>
        <dbReference type="EMBL" id="CAB4672123.1"/>
    </source>
</evidence>
<sequence>MVMLAMDTSSPASSVAVLDGDVLLAHEVHVDPRNHAEVLAVLVQKALATAGSPRVTGVAVGVGPGAYTGLRVGVSSAQAYGLVWDVPVIGVCSLDAMALAVSDAVDQPFVCAIDARRKEVYWAQYDADGQRASGPHVQRPSEIAAQVRMLPWFGDIAMAYMEQLQAQIADTVAYPDARDVARFALHHLQSGYVINDSRAELSTHGHDDGATALALSGQRLLAPYPLYVRRPDAVEPTK</sequence>
<dbReference type="CDD" id="cd24032">
    <property type="entry name" value="ASKHA_NBD_TsaB"/>
    <property type="match status" value="1"/>
</dbReference>
<reference evidence="2" key="1">
    <citation type="submission" date="2020-05" db="EMBL/GenBank/DDBJ databases">
        <authorList>
            <person name="Chiriac C."/>
            <person name="Salcher M."/>
            <person name="Ghai R."/>
            <person name="Kavagutti S V."/>
        </authorList>
    </citation>
    <scope>NUCLEOTIDE SEQUENCE</scope>
</reference>
<dbReference type="Gene3D" id="3.30.420.40">
    <property type="match status" value="2"/>
</dbReference>
<dbReference type="NCBIfam" id="TIGR03725">
    <property type="entry name" value="T6A_YeaZ"/>
    <property type="match status" value="1"/>
</dbReference>
<dbReference type="InterPro" id="IPR043129">
    <property type="entry name" value="ATPase_NBD"/>
</dbReference>
<proteinExistence type="predicted"/>
<dbReference type="AlphaFoldDB" id="A0A6J6MIC4"/>